<feature type="domain" description="Pyrroline-5-carboxylate reductase catalytic N-terminal" evidence="8">
    <location>
        <begin position="4"/>
        <end position="97"/>
    </location>
</feature>
<dbReference type="NCBIfam" id="TIGR00112">
    <property type="entry name" value="proC"/>
    <property type="match status" value="1"/>
</dbReference>
<dbReference type="GO" id="GO:0004735">
    <property type="term" value="F:pyrroline-5-carboxylate reductase activity"/>
    <property type="evidence" value="ECO:0007669"/>
    <property type="project" value="UniProtKB-UniRule"/>
</dbReference>
<evidence type="ECO:0000256" key="7">
    <source>
        <dbReference type="NCBIfam" id="TIGR00112"/>
    </source>
</evidence>
<evidence type="ECO:0000256" key="4">
    <source>
        <dbReference type="ARBA" id="ARBA00023002"/>
    </source>
</evidence>
<dbReference type="InterPro" id="IPR029036">
    <property type="entry name" value="P5CR_dimer"/>
</dbReference>
<sequence>MKLFIAGAGSMTEAMVKGWVKEGSIPPQHITVTNKSNDQALADLSRLYGVQTTRDASAAGEADVVFLSCKPKDWEAALAPMAPVLHREQILISVMAGVTTSAIQSAAPSPVVFRAMPNTSAAVRSSMTSYASGQTAEKLHIHTVDHLFSLIGETAHVEEHLLDAVTALTGTGPAYIYYLMESMEKAAQAIGIPEELGRNLVAQTLRGAARRVQEEDTTPAELYKQIMSPGGTTEAGFDVLKAHNVQEALIECIEAAHHRSRELGSPASSRQRT</sequence>
<gene>
    <name evidence="6 10" type="primary">proC</name>
    <name evidence="10" type="ORF">HCN83_14685</name>
</gene>
<evidence type="ECO:0000256" key="5">
    <source>
        <dbReference type="ARBA" id="ARBA00058118"/>
    </source>
</evidence>
<dbReference type="InterPro" id="IPR036291">
    <property type="entry name" value="NAD(P)-bd_dom_sf"/>
</dbReference>
<keyword evidence="4 6" id="KW-0560">Oxidoreductase</keyword>
<dbReference type="FunFam" id="1.10.3730.10:FF:000001">
    <property type="entry name" value="Pyrroline-5-carboxylate reductase"/>
    <property type="match status" value="1"/>
</dbReference>
<dbReference type="SUPFAM" id="SSF48179">
    <property type="entry name" value="6-phosphogluconate dehydrogenase C-terminal domain-like"/>
    <property type="match status" value="1"/>
</dbReference>
<keyword evidence="6" id="KW-0028">Amino-acid biosynthesis</keyword>
<dbReference type="AlphaFoldDB" id="A0A969TW84"/>
<dbReference type="Gene3D" id="1.10.3730.10">
    <property type="entry name" value="ProC C-terminal domain-like"/>
    <property type="match status" value="1"/>
</dbReference>
<dbReference type="EMBL" id="JAATHJ010000031">
    <property type="protein sequence ID" value="NJP38811.1"/>
    <property type="molecule type" value="Genomic_DNA"/>
</dbReference>
<evidence type="ECO:0000256" key="6">
    <source>
        <dbReference type="HAMAP-Rule" id="MF_01925"/>
    </source>
</evidence>
<organism evidence="10 11">
    <name type="scientific">Alkalicoccus luteus</name>
    <dbReference type="NCBI Taxonomy" id="1237094"/>
    <lineage>
        <taxon>Bacteria</taxon>
        <taxon>Bacillati</taxon>
        <taxon>Bacillota</taxon>
        <taxon>Bacilli</taxon>
        <taxon>Bacillales</taxon>
        <taxon>Bacillaceae</taxon>
        <taxon>Alkalicoccus</taxon>
    </lineage>
</organism>
<dbReference type="RefSeq" id="WP_168008664.1">
    <property type="nucleotide sequence ID" value="NZ_JAATHJ010000031.1"/>
</dbReference>
<dbReference type="PANTHER" id="PTHR11645">
    <property type="entry name" value="PYRROLINE-5-CARBOXYLATE REDUCTASE"/>
    <property type="match status" value="1"/>
</dbReference>
<dbReference type="GO" id="GO:0005737">
    <property type="term" value="C:cytoplasm"/>
    <property type="evidence" value="ECO:0007669"/>
    <property type="project" value="UniProtKB-SubCell"/>
</dbReference>
<keyword evidence="2 6" id="KW-0641">Proline biosynthesis</keyword>
<comment type="catalytic activity">
    <reaction evidence="6">
        <text>L-proline + NAD(+) = (S)-1-pyrroline-5-carboxylate + NADH + 2 H(+)</text>
        <dbReference type="Rhea" id="RHEA:14105"/>
        <dbReference type="ChEBI" id="CHEBI:15378"/>
        <dbReference type="ChEBI" id="CHEBI:17388"/>
        <dbReference type="ChEBI" id="CHEBI:57540"/>
        <dbReference type="ChEBI" id="CHEBI:57945"/>
        <dbReference type="ChEBI" id="CHEBI:60039"/>
        <dbReference type="EC" id="1.5.1.2"/>
    </reaction>
</comment>
<accession>A0A969TW84</accession>
<evidence type="ECO:0000256" key="1">
    <source>
        <dbReference type="ARBA" id="ARBA00005525"/>
    </source>
</evidence>
<comment type="subcellular location">
    <subcellularLocation>
        <location evidence="6">Cytoplasm</location>
    </subcellularLocation>
</comment>
<dbReference type="HAMAP" id="MF_01925">
    <property type="entry name" value="P5C_reductase"/>
    <property type="match status" value="1"/>
</dbReference>
<evidence type="ECO:0000259" key="8">
    <source>
        <dbReference type="Pfam" id="PF03807"/>
    </source>
</evidence>
<dbReference type="InterPro" id="IPR028939">
    <property type="entry name" value="P5C_Rdtase_cat_N"/>
</dbReference>
<evidence type="ECO:0000259" key="9">
    <source>
        <dbReference type="Pfam" id="PF14748"/>
    </source>
</evidence>
<keyword evidence="3 6" id="KW-0521">NADP</keyword>
<keyword evidence="11" id="KW-1185">Reference proteome</keyword>
<comment type="similarity">
    <text evidence="1 6">Belongs to the pyrroline-5-carboxylate reductase family.</text>
</comment>
<dbReference type="GO" id="GO:0055129">
    <property type="term" value="P:L-proline biosynthetic process"/>
    <property type="evidence" value="ECO:0007669"/>
    <property type="project" value="UniProtKB-UniRule"/>
</dbReference>
<dbReference type="InterPro" id="IPR008927">
    <property type="entry name" value="6-PGluconate_DH-like_C_sf"/>
</dbReference>
<dbReference type="PANTHER" id="PTHR11645:SF49">
    <property type="entry name" value="PYRROLINE-5-CARBOXYLATE REDUCTASE 1"/>
    <property type="match status" value="1"/>
</dbReference>
<name>A0A969TW84_9BACI</name>
<dbReference type="PIRSF" id="PIRSF000193">
    <property type="entry name" value="Pyrrol-5-carb_rd"/>
    <property type="match status" value="1"/>
</dbReference>
<proteinExistence type="inferred from homology"/>
<comment type="caution">
    <text evidence="10">The sequence shown here is derived from an EMBL/GenBank/DDBJ whole genome shotgun (WGS) entry which is preliminary data.</text>
</comment>
<dbReference type="Gene3D" id="3.40.50.720">
    <property type="entry name" value="NAD(P)-binding Rossmann-like Domain"/>
    <property type="match status" value="1"/>
</dbReference>
<feature type="domain" description="Pyrroline-5-carboxylate reductase dimerisation" evidence="9">
    <location>
        <begin position="159"/>
        <end position="263"/>
    </location>
</feature>
<evidence type="ECO:0000313" key="11">
    <source>
        <dbReference type="Proteomes" id="UP000752012"/>
    </source>
</evidence>
<dbReference type="EC" id="1.5.1.2" evidence="6 7"/>
<dbReference type="Pfam" id="PF03807">
    <property type="entry name" value="F420_oxidored"/>
    <property type="match status" value="1"/>
</dbReference>
<dbReference type="Pfam" id="PF14748">
    <property type="entry name" value="P5CR_dimer"/>
    <property type="match status" value="1"/>
</dbReference>
<reference evidence="10 11" key="1">
    <citation type="submission" date="2020-03" db="EMBL/GenBank/DDBJ databases">
        <title>Assessment of the enzymatic potential of alkaline-tolerant lipase obtained from Bacillus luteus H11 (technogenic soil) for the bioremediation of saline soils contaminated with petroleum substances.</title>
        <authorList>
            <person name="Kalwasinska A."/>
        </authorList>
    </citation>
    <scope>NUCLEOTIDE SEQUENCE [LARGE SCALE GENOMIC DNA]</scope>
    <source>
        <strain evidence="10 11">H11</strain>
    </source>
</reference>
<comment type="pathway">
    <text evidence="6">Amino-acid biosynthesis; L-proline biosynthesis; L-proline from L-glutamate 5-semialdehyde: step 1/1.</text>
</comment>
<evidence type="ECO:0000313" key="10">
    <source>
        <dbReference type="EMBL" id="NJP38811.1"/>
    </source>
</evidence>
<comment type="catalytic activity">
    <reaction evidence="6">
        <text>L-proline + NADP(+) = (S)-1-pyrroline-5-carboxylate + NADPH + 2 H(+)</text>
        <dbReference type="Rhea" id="RHEA:14109"/>
        <dbReference type="ChEBI" id="CHEBI:15378"/>
        <dbReference type="ChEBI" id="CHEBI:17388"/>
        <dbReference type="ChEBI" id="CHEBI:57783"/>
        <dbReference type="ChEBI" id="CHEBI:58349"/>
        <dbReference type="ChEBI" id="CHEBI:60039"/>
        <dbReference type="EC" id="1.5.1.2"/>
    </reaction>
</comment>
<comment type="function">
    <text evidence="5 6">Catalyzes the reduction of 1-pyrroline-5-carboxylate (PCA) to L-proline.</text>
</comment>
<keyword evidence="6" id="KW-0963">Cytoplasm</keyword>
<dbReference type="Proteomes" id="UP000752012">
    <property type="component" value="Unassembled WGS sequence"/>
</dbReference>
<protein>
    <recommendedName>
        <fullName evidence="6 7">Pyrroline-5-carboxylate reductase</fullName>
        <shortName evidence="6">P5C reductase</shortName>
        <shortName evidence="6">P5CR</shortName>
        <ecNumber evidence="6 7">1.5.1.2</ecNumber>
    </recommendedName>
    <alternativeName>
        <fullName evidence="6">PCA reductase</fullName>
    </alternativeName>
</protein>
<dbReference type="SUPFAM" id="SSF51735">
    <property type="entry name" value="NAD(P)-binding Rossmann-fold domains"/>
    <property type="match status" value="1"/>
</dbReference>
<evidence type="ECO:0000256" key="2">
    <source>
        <dbReference type="ARBA" id="ARBA00022650"/>
    </source>
</evidence>
<evidence type="ECO:0000256" key="3">
    <source>
        <dbReference type="ARBA" id="ARBA00022857"/>
    </source>
</evidence>
<dbReference type="InterPro" id="IPR000304">
    <property type="entry name" value="Pyrroline-COOH_reductase"/>
</dbReference>